<dbReference type="Proteomes" id="UP000256542">
    <property type="component" value="Unassembled WGS sequence"/>
</dbReference>
<name>A0A3E0DPI0_9GAMM</name>
<evidence type="ECO:0000313" key="2">
    <source>
        <dbReference type="Proteomes" id="UP000256542"/>
    </source>
</evidence>
<evidence type="ECO:0000313" key="1">
    <source>
        <dbReference type="EMBL" id="REG83755.1"/>
    </source>
</evidence>
<comment type="caution">
    <text evidence="1">The sequence shown here is derived from an EMBL/GenBank/DDBJ whole genome shotgun (WGS) entry which is preliminary data.</text>
</comment>
<proteinExistence type="predicted"/>
<protein>
    <submittedName>
        <fullName evidence="1">Uncharacterized protein</fullName>
    </submittedName>
</protein>
<organism evidence="1 2">
    <name type="scientific">Marinomonas pollencensis</name>
    <dbReference type="NCBI Taxonomy" id="491954"/>
    <lineage>
        <taxon>Bacteria</taxon>
        <taxon>Pseudomonadati</taxon>
        <taxon>Pseudomonadota</taxon>
        <taxon>Gammaproteobacteria</taxon>
        <taxon>Oceanospirillales</taxon>
        <taxon>Oceanospirillaceae</taxon>
        <taxon>Marinomonas</taxon>
    </lineage>
</organism>
<dbReference type="AlphaFoldDB" id="A0A3E0DPI0"/>
<accession>A0A3E0DPI0</accession>
<sequence length="37" mass="4325">MRIQVLDNTHYPAKCLEKMPSDETFMSIVAAEQHQVY</sequence>
<keyword evidence="2" id="KW-1185">Reference proteome</keyword>
<dbReference type="EMBL" id="QUNG01000005">
    <property type="protein sequence ID" value="REG83755.1"/>
    <property type="molecule type" value="Genomic_DNA"/>
</dbReference>
<reference evidence="1 2" key="1">
    <citation type="submission" date="2018-08" db="EMBL/GenBank/DDBJ databases">
        <title>Genomic Encyclopedia of Type Strains, Phase III (KMG-III): the genomes of soil and plant-associated and newly described type strains.</title>
        <authorList>
            <person name="Whitman W."/>
        </authorList>
    </citation>
    <scope>NUCLEOTIDE SEQUENCE [LARGE SCALE GENOMIC DNA]</scope>
    <source>
        <strain evidence="1 2">CECT 7375</strain>
    </source>
</reference>
<gene>
    <name evidence="1" type="ORF">DFP81_105121</name>
</gene>